<dbReference type="PRINTS" id="PR00740">
    <property type="entry name" value="GLHYDRLASE27"/>
</dbReference>
<evidence type="ECO:0000256" key="8">
    <source>
        <dbReference type="SAM" id="SignalP"/>
    </source>
</evidence>
<accession>A0A9W7L1W1</accession>
<dbReference type="SUPFAM" id="SSF51445">
    <property type="entry name" value="(Trans)glycosidases"/>
    <property type="match status" value="1"/>
</dbReference>
<dbReference type="SUPFAM" id="SSF51011">
    <property type="entry name" value="Glycosyl hydrolase domain"/>
    <property type="match status" value="1"/>
</dbReference>
<dbReference type="Gene3D" id="2.60.40.1180">
    <property type="entry name" value="Golgi alpha-mannosidase II"/>
    <property type="match status" value="1"/>
</dbReference>
<evidence type="ECO:0000313" key="10">
    <source>
        <dbReference type="EMBL" id="GMI20508.1"/>
    </source>
</evidence>
<sequence>MFKVFSTLIWVAVATAKENGMALTPPMGWRSWNLYGENVNQELIETIMDGMVNRGRTVDGTATSLCDLGYCDVGLDDNWQKCGSYGEKKYTFHTDDGIPVVNTEIFPDMKSMTDKAHSLGLTAGWYGNNCICAEKFTDEDKFYEGDVKALIDFGFDGVKLDGCGSQLNLELYDELINATGKAITMENCHWGSAPPFEPTLDWCPWNFFRTSGDVRAAYGSVMENLATTYKYADTLLSRPGCWAYPDMLEIGCDHGPGGDSDSGLNEQESRSHFGSWCIISSPLTLSMDVNNATIMDSVWDLIANPEAIEVNQAWFGHPGGPYLSSSENVTLEYDNFVAPSHQYLYKPMSWDGSKVAVLIMNSENDEKSFDVKFDDIPGFKGGKGVKVRCVWGRKDVGQFDDVLDGVDVEAHDARFFVLEAAE</sequence>
<organism evidence="10 11">
    <name type="scientific">Triparma retinervis</name>
    <dbReference type="NCBI Taxonomy" id="2557542"/>
    <lineage>
        <taxon>Eukaryota</taxon>
        <taxon>Sar</taxon>
        <taxon>Stramenopiles</taxon>
        <taxon>Ochrophyta</taxon>
        <taxon>Bolidophyceae</taxon>
        <taxon>Parmales</taxon>
        <taxon>Triparmaceae</taxon>
        <taxon>Triparma</taxon>
    </lineage>
</organism>
<dbReference type="Pfam" id="PF16499">
    <property type="entry name" value="Melibiase_2"/>
    <property type="match status" value="1"/>
</dbReference>
<name>A0A9W7L1W1_9STRA</name>
<evidence type="ECO:0000313" key="11">
    <source>
        <dbReference type="Proteomes" id="UP001165082"/>
    </source>
</evidence>
<dbReference type="InterPro" id="IPR017853">
    <property type="entry name" value="GH"/>
</dbReference>
<dbReference type="OrthoDB" id="5795902at2759"/>
<dbReference type="PANTHER" id="PTHR11452:SF33">
    <property type="entry name" value="ALPHA-GALACTOSIDASE 2"/>
    <property type="match status" value="1"/>
</dbReference>
<dbReference type="InterPro" id="IPR041233">
    <property type="entry name" value="Melibiase_C"/>
</dbReference>
<feature type="chain" id="PRO_5040852546" description="Alpha-galactosidase" evidence="8">
    <location>
        <begin position="17"/>
        <end position="422"/>
    </location>
</feature>
<evidence type="ECO:0000256" key="1">
    <source>
        <dbReference type="ARBA" id="ARBA00001255"/>
    </source>
</evidence>
<evidence type="ECO:0000259" key="9">
    <source>
        <dbReference type="Pfam" id="PF17801"/>
    </source>
</evidence>
<dbReference type="AlphaFoldDB" id="A0A9W7L1W1"/>
<reference evidence="10" key="1">
    <citation type="submission" date="2022-07" db="EMBL/GenBank/DDBJ databases">
        <title>Genome analysis of Parmales, a sister group of diatoms, reveals the evolutionary specialization of diatoms from phago-mixotrophs to photoautotrophs.</title>
        <authorList>
            <person name="Ban H."/>
            <person name="Sato S."/>
            <person name="Yoshikawa S."/>
            <person name="Kazumasa Y."/>
            <person name="Nakamura Y."/>
            <person name="Ichinomiya M."/>
            <person name="Saitoh K."/>
            <person name="Sato N."/>
            <person name="Blanc-Mathieu R."/>
            <person name="Endo H."/>
            <person name="Kuwata A."/>
            <person name="Ogata H."/>
        </authorList>
    </citation>
    <scope>NUCLEOTIDE SEQUENCE</scope>
</reference>
<evidence type="ECO:0000256" key="4">
    <source>
        <dbReference type="ARBA" id="ARBA00022729"/>
    </source>
</evidence>
<dbReference type="CDD" id="cd14792">
    <property type="entry name" value="GH27"/>
    <property type="match status" value="1"/>
</dbReference>
<proteinExistence type="inferred from homology"/>
<dbReference type="Pfam" id="PF17801">
    <property type="entry name" value="Melibiase_C"/>
    <property type="match status" value="1"/>
</dbReference>
<dbReference type="InterPro" id="IPR002241">
    <property type="entry name" value="Glyco_hydro_27"/>
</dbReference>
<dbReference type="PANTHER" id="PTHR11452">
    <property type="entry name" value="ALPHA-GALACTOSIDASE/ALPHA-N-ACETYLGALACTOSAMINIDASE"/>
    <property type="match status" value="1"/>
</dbReference>
<dbReference type="InterPro" id="IPR013780">
    <property type="entry name" value="Glyco_hydro_b"/>
</dbReference>
<dbReference type="Gene3D" id="3.20.20.70">
    <property type="entry name" value="Aldolase class I"/>
    <property type="match status" value="1"/>
</dbReference>
<comment type="catalytic activity">
    <reaction evidence="1 7">
        <text>Hydrolysis of terminal, non-reducing alpha-D-galactose residues in alpha-D-galactosides, including galactose oligosaccharides, galactomannans and galactolipids.</text>
        <dbReference type="EC" id="3.2.1.22"/>
    </reaction>
</comment>
<evidence type="ECO:0000256" key="3">
    <source>
        <dbReference type="ARBA" id="ARBA00012755"/>
    </source>
</evidence>
<keyword evidence="11" id="KW-1185">Reference proteome</keyword>
<dbReference type="GO" id="GO:0004557">
    <property type="term" value="F:alpha-galactosidase activity"/>
    <property type="evidence" value="ECO:0007669"/>
    <property type="project" value="UniProtKB-EC"/>
</dbReference>
<evidence type="ECO:0000256" key="6">
    <source>
        <dbReference type="ARBA" id="ARBA00023295"/>
    </source>
</evidence>
<dbReference type="EC" id="3.2.1.22" evidence="3 7"/>
<comment type="similarity">
    <text evidence="2 7">Belongs to the glycosyl hydrolase 27 family.</text>
</comment>
<feature type="domain" description="Alpha galactosidase C-terminal" evidence="9">
    <location>
        <begin position="341"/>
        <end position="418"/>
    </location>
</feature>
<protein>
    <recommendedName>
        <fullName evidence="3 7">Alpha-galactosidase</fullName>
        <ecNumber evidence="3 7">3.2.1.22</ecNumber>
    </recommendedName>
    <alternativeName>
        <fullName evidence="7">Melibiase</fullName>
    </alternativeName>
</protein>
<evidence type="ECO:0000256" key="5">
    <source>
        <dbReference type="ARBA" id="ARBA00022801"/>
    </source>
</evidence>
<evidence type="ECO:0000256" key="7">
    <source>
        <dbReference type="RuleBase" id="RU361168"/>
    </source>
</evidence>
<feature type="signal peptide" evidence="8">
    <location>
        <begin position="1"/>
        <end position="16"/>
    </location>
</feature>
<dbReference type="Proteomes" id="UP001165082">
    <property type="component" value="Unassembled WGS sequence"/>
</dbReference>
<keyword evidence="5 7" id="KW-0378">Hydrolase</keyword>
<dbReference type="InterPro" id="IPR013785">
    <property type="entry name" value="Aldolase_TIM"/>
</dbReference>
<keyword evidence="7" id="KW-1015">Disulfide bond</keyword>
<gene>
    <name evidence="10" type="ORF">TrRE_jg7861</name>
</gene>
<comment type="caution">
    <text evidence="10">The sequence shown here is derived from an EMBL/GenBank/DDBJ whole genome shotgun (WGS) entry which is preliminary data.</text>
</comment>
<evidence type="ECO:0000256" key="2">
    <source>
        <dbReference type="ARBA" id="ARBA00009743"/>
    </source>
</evidence>
<keyword evidence="4 8" id="KW-0732">Signal</keyword>
<keyword evidence="6 7" id="KW-0326">Glycosidase</keyword>
<dbReference type="GO" id="GO:0005975">
    <property type="term" value="P:carbohydrate metabolic process"/>
    <property type="evidence" value="ECO:0007669"/>
    <property type="project" value="InterPro"/>
</dbReference>
<dbReference type="EMBL" id="BRXZ01008047">
    <property type="protein sequence ID" value="GMI20508.1"/>
    <property type="molecule type" value="Genomic_DNA"/>
</dbReference>